<feature type="domain" description="DUF4145" evidence="1">
    <location>
        <begin position="119"/>
        <end position="195"/>
    </location>
</feature>
<proteinExistence type="predicted"/>
<dbReference type="InterPro" id="IPR025285">
    <property type="entry name" value="DUF4145"/>
</dbReference>
<keyword evidence="3" id="KW-1185">Reference proteome</keyword>
<dbReference type="AlphaFoldDB" id="A0A5D6WFJ0"/>
<name>A0A5D6WFJ0_9FIRM</name>
<evidence type="ECO:0000313" key="2">
    <source>
        <dbReference type="EMBL" id="TYZ26627.1"/>
    </source>
</evidence>
<evidence type="ECO:0000313" key="3">
    <source>
        <dbReference type="Proteomes" id="UP000322783"/>
    </source>
</evidence>
<dbReference type="Pfam" id="PF13643">
    <property type="entry name" value="DUF4145"/>
    <property type="match status" value="1"/>
</dbReference>
<dbReference type="Proteomes" id="UP000322783">
    <property type="component" value="Unassembled WGS sequence"/>
</dbReference>
<sequence>MFTEIENIDTGVKYQIELPTKCPFCGVSLSPRIEGKLFRRPTKLCTDVFMYAYLILFCPNCDDIFYAKYTISGNGQSRRVAVYPVSKPKISLPTILRGKYPDFWEAYRQAVIAEANNLNPLCGMGYRRALEMLTKRHLIDHYDKTEAEIMKLDLAKCYNQLDDKEKALARGAAWLGNDYAHMENKHPDYDITDLKNFINSLALMVSAYLTAEEADKVPRAPR</sequence>
<evidence type="ECO:0000259" key="1">
    <source>
        <dbReference type="Pfam" id="PF13643"/>
    </source>
</evidence>
<comment type="caution">
    <text evidence="2">The sequence shown here is derived from an EMBL/GenBank/DDBJ whole genome shotgun (WGS) entry which is preliminary data.</text>
</comment>
<reference evidence="2 3" key="1">
    <citation type="submission" date="2019-08" db="EMBL/GenBank/DDBJ databases">
        <title>Selenomonas sp. mPRGC5 and Selenomonas sp. mPRGC8 isolated from ruminal fluid of dairy goat (Capra hircus).</title>
        <authorList>
            <person name="Poothong S."/>
            <person name="Nuengjamnong C."/>
            <person name="Tanasupawat S."/>
        </authorList>
    </citation>
    <scope>NUCLEOTIDE SEQUENCE [LARGE SCALE GENOMIC DNA]</scope>
    <source>
        <strain evidence="3">mPRGC8</strain>
    </source>
</reference>
<gene>
    <name evidence="2" type="ORF">FZ041_14075</name>
</gene>
<dbReference type="RefSeq" id="WP_149190025.1">
    <property type="nucleotide sequence ID" value="NZ_VTOZ01000048.1"/>
</dbReference>
<protein>
    <submittedName>
        <fullName evidence="2">DUF4145 domain-containing protein</fullName>
    </submittedName>
</protein>
<dbReference type="EMBL" id="VTOZ01000048">
    <property type="protein sequence ID" value="TYZ26627.1"/>
    <property type="molecule type" value="Genomic_DNA"/>
</dbReference>
<organism evidence="2 3">
    <name type="scientific">Selenomonas caprae</name>
    <dbReference type="NCBI Taxonomy" id="2606905"/>
    <lineage>
        <taxon>Bacteria</taxon>
        <taxon>Bacillati</taxon>
        <taxon>Bacillota</taxon>
        <taxon>Negativicutes</taxon>
        <taxon>Selenomonadales</taxon>
        <taxon>Selenomonadaceae</taxon>
        <taxon>Selenomonas</taxon>
    </lineage>
</organism>
<accession>A0A5D6WFJ0</accession>